<evidence type="ECO:0000313" key="2">
    <source>
        <dbReference type="EMBL" id="OAM90346.1"/>
    </source>
</evidence>
<organism evidence="2 3">
    <name type="scientific">Termitidicoccus mucosus</name>
    <dbReference type="NCBI Taxonomy" id="1184151"/>
    <lineage>
        <taxon>Bacteria</taxon>
        <taxon>Pseudomonadati</taxon>
        <taxon>Verrucomicrobiota</taxon>
        <taxon>Opitutia</taxon>
        <taxon>Opitutales</taxon>
        <taxon>Opitutaceae</taxon>
        <taxon>Termitidicoccus</taxon>
    </lineage>
</organism>
<evidence type="ECO:0008006" key="4">
    <source>
        <dbReference type="Google" id="ProtNLM"/>
    </source>
</evidence>
<dbReference type="AlphaFoldDB" id="A0A178IMP9"/>
<reference evidence="2 3" key="1">
    <citation type="submission" date="2016-01" db="EMBL/GenBank/DDBJ databases">
        <title>High potential of lignocellulose degradation of a new Verrucomicrobia species.</title>
        <authorList>
            <person name="Wang Y."/>
            <person name="Shi Y."/>
            <person name="Qiu Z."/>
            <person name="Liu S."/>
            <person name="Yang H."/>
        </authorList>
    </citation>
    <scope>NUCLEOTIDE SEQUENCE [LARGE SCALE GENOMIC DNA]</scope>
    <source>
        <strain evidence="2 3">TSB47</strain>
    </source>
</reference>
<evidence type="ECO:0000256" key="1">
    <source>
        <dbReference type="SAM" id="SignalP"/>
    </source>
</evidence>
<accession>A0A178IMP9</accession>
<comment type="caution">
    <text evidence="2">The sequence shown here is derived from an EMBL/GenBank/DDBJ whole genome shotgun (WGS) entry which is preliminary data.</text>
</comment>
<keyword evidence="1" id="KW-0732">Signal</keyword>
<keyword evidence="3" id="KW-1185">Reference proteome</keyword>
<name>A0A178IMP9_9BACT</name>
<sequence>MKPSSLPPLALLTFALLILAGCASASKSISHHDFGPPPEKARERARTFAISTLNAPESAIVEFGDLAKAVMEAGRYRGEKTYYGWVQILGITVKNEHGERGATRRWHIMFFEDGTLGNVTDMVDSGMVKMIAVPAARPEGKRA</sequence>
<gene>
    <name evidence="2" type="ORF">AW736_00600</name>
</gene>
<evidence type="ECO:0000313" key="3">
    <source>
        <dbReference type="Proteomes" id="UP000078486"/>
    </source>
</evidence>
<feature type="chain" id="PRO_5008089228" description="Lipoprotein" evidence="1">
    <location>
        <begin position="26"/>
        <end position="143"/>
    </location>
</feature>
<feature type="signal peptide" evidence="1">
    <location>
        <begin position="1"/>
        <end position="25"/>
    </location>
</feature>
<dbReference type="Proteomes" id="UP000078486">
    <property type="component" value="Unassembled WGS sequence"/>
</dbReference>
<proteinExistence type="predicted"/>
<dbReference type="RefSeq" id="WP_068768369.1">
    <property type="nucleotide sequence ID" value="NZ_CP109796.1"/>
</dbReference>
<protein>
    <recommendedName>
        <fullName evidence="4">Lipoprotein</fullName>
    </recommendedName>
</protein>
<dbReference type="EMBL" id="LRRQ01000060">
    <property type="protein sequence ID" value="OAM90346.1"/>
    <property type="molecule type" value="Genomic_DNA"/>
</dbReference>
<dbReference type="PROSITE" id="PS51257">
    <property type="entry name" value="PROKAR_LIPOPROTEIN"/>
    <property type="match status" value="1"/>
</dbReference>